<keyword evidence="3" id="KW-1185">Reference proteome</keyword>
<evidence type="ECO:0000256" key="1">
    <source>
        <dbReference type="SAM" id="MobiDB-lite"/>
    </source>
</evidence>
<gene>
    <name evidence="2" type="ORF">DL762_000086</name>
</gene>
<protein>
    <submittedName>
        <fullName evidence="2">Uncharacterized protein</fullName>
    </submittedName>
</protein>
<comment type="caution">
    <text evidence="2">The sequence shown here is derived from an EMBL/GenBank/DDBJ whole genome shotgun (WGS) entry which is preliminary data.</text>
</comment>
<sequence length="378" mass="42145">MSVFTTVYNYLSAVGAAFTQDIRLAATGGWLDRRRGLGIHVRNRRRVLNRAANPGNSNTNNTIRHLEDPNLVGEEAAARARHARLARETAGDILLRVDRRSDFFLGPTHTESPRTDSTHSGLAHAEPVHAEPALRLTPIETAARAPLHTESSHSQPSRSKRARVDDAEYDQAQPPRPYKKLCRDHATSNAPVGWLRTTSGAAKSVSSIGTKRAHADGVENGQTEPVRAPKKPCRDHTGGGEQPHIPAFDRNKARYIVKLAGRPRSHLAKRKRGQFELSNTGSHEAREAKRLLLQLRGADREATRLKNRVFEVCQGNYFLGEKCQYLQDQLKERNKKTQKKVTFDLPEETASGEPGRSHTPPIRPDAVHRPDHIRHCSL</sequence>
<feature type="region of interest" description="Disordered" evidence="1">
    <location>
        <begin position="204"/>
        <end position="246"/>
    </location>
</feature>
<evidence type="ECO:0000313" key="2">
    <source>
        <dbReference type="EMBL" id="RYO95344.1"/>
    </source>
</evidence>
<feature type="region of interest" description="Disordered" evidence="1">
    <location>
        <begin position="146"/>
        <end position="182"/>
    </location>
</feature>
<dbReference type="EMBL" id="QJNS01000002">
    <property type="protein sequence ID" value="RYO95344.1"/>
    <property type="molecule type" value="Genomic_DNA"/>
</dbReference>
<dbReference type="Proteomes" id="UP000294003">
    <property type="component" value="Unassembled WGS sequence"/>
</dbReference>
<reference evidence="2 3" key="1">
    <citation type="submission" date="2018-06" db="EMBL/GenBank/DDBJ databases">
        <title>Complete Genomes of Monosporascus.</title>
        <authorList>
            <person name="Robinson A.J."/>
            <person name="Natvig D.O."/>
        </authorList>
    </citation>
    <scope>NUCLEOTIDE SEQUENCE [LARGE SCALE GENOMIC DNA]</scope>
    <source>
        <strain evidence="2 3">CBS 609.92</strain>
    </source>
</reference>
<proteinExistence type="predicted"/>
<organism evidence="2 3">
    <name type="scientific">Monosporascus cannonballus</name>
    <dbReference type="NCBI Taxonomy" id="155416"/>
    <lineage>
        <taxon>Eukaryota</taxon>
        <taxon>Fungi</taxon>
        <taxon>Dikarya</taxon>
        <taxon>Ascomycota</taxon>
        <taxon>Pezizomycotina</taxon>
        <taxon>Sordariomycetes</taxon>
        <taxon>Xylariomycetidae</taxon>
        <taxon>Xylariales</taxon>
        <taxon>Xylariales incertae sedis</taxon>
        <taxon>Monosporascus</taxon>
    </lineage>
</organism>
<evidence type="ECO:0000313" key="3">
    <source>
        <dbReference type="Proteomes" id="UP000294003"/>
    </source>
</evidence>
<feature type="region of interest" description="Disordered" evidence="1">
    <location>
        <begin position="345"/>
        <end position="371"/>
    </location>
</feature>
<accession>A0ABY0HK38</accession>
<name>A0ABY0HK38_9PEZI</name>